<evidence type="ECO:0000313" key="9">
    <source>
        <dbReference type="EMBL" id="MFC4410935.1"/>
    </source>
</evidence>
<dbReference type="InterPro" id="IPR011545">
    <property type="entry name" value="DEAD/DEAH_box_helicase_dom"/>
</dbReference>
<dbReference type="GO" id="GO:0016787">
    <property type="term" value="F:hydrolase activity"/>
    <property type="evidence" value="ECO:0007669"/>
    <property type="project" value="UniProtKB-KW"/>
</dbReference>
<dbReference type="SMART" id="SM00491">
    <property type="entry name" value="HELICc2"/>
    <property type="match status" value="1"/>
</dbReference>
<comment type="function">
    <text evidence="6 7">3'-5' exonuclease.</text>
</comment>
<dbReference type="InterPro" id="IPR014013">
    <property type="entry name" value="Helic_SF1/SF2_ATP-bd_DinG/Rad3"/>
</dbReference>
<dbReference type="PANTHER" id="PTHR11472:SF34">
    <property type="entry name" value="REGULATOR OF TELOMERE ELONGATION HELICASE 1"/>
    <property type="match status" value="1"/>
</dbReference>
<dbReference type="InterPro" id="IPR006310">
    <property type="entry name" value="DinG"/>
</dbReference>
<keyword evidence="3 6" id="KW-0378">Hydrolase</keyword>
<evidence type="ECO:0000313" key="10">
    <source>
        <dbReference type="Proteomes" id="UP001595817"/>
    </source>
</evidence>
<dbReference type="SMART" id="SM00479">
    <property type="entry name" value="EXOIII"/>
    <property type="match status" value="1"/>
</dbReference>
<keyword evidence="2 6" id="KW-0547">Nucleotide-binding</keyword>
<keyword evidence="1 6" id="KW-0540">Nuclease</keyword>
<dbReference type="PANTHER" id="PTHR11472">
    <property type="entry name" value="DNA REPAIR DEAD HELICASE RAD3/XP-D SUBFAMILY MEMBER"/>
    <property type="match status" value="1"/>
</dbReference>
<dbReference type="NCBIfam" id="NF005981">
    <property type="entry name" value="PRK08074.1"/>
    <property type="match status" value="1"/>
</dbReference>
<dbReference type="Proteomes" id="UP001595817">
    <property type="component" value="Unassembled WGS sequence"/>
</dbReference>
<dbReference type="InterPro" id="IPR006555">
    <property type="entry name" value="ATP-dep_Helicase_C"/>
</dbReference>
<keyword evidence="9" id="KW-0347">Helicase</keyword>
<dbReference type="RefSeq" id="WP_378155337.1">
    <property type="nucleotide sequence ID" value="NZ_JBHSEC010000019.1"/>
</dbReference>
<dbReference type="EMBL" id="JBHSEC010000019">
    <property type="protein sequence ID" value="MFC4410935.1"/>
    <property type="molecule type" value="Genomic_DNA"/>
</dbReference>
<evidence type="ECO:0000256" key="4">
    <source>
        <dbReference type="ARBA" id="ARBA00022839"/>
    </source>
</evidence>
<proteinExistence type="inferred from homology"/>
<dbReference type="SUPFAM" id="SSF52540">
    <property type="entry name" value="P-loop containing nucleoside triphosphate hydrolases"/>
    <property type="match status" value="1"/>
</dbReference>
<feature type="short sequence motif" description="DEAH box" evidence="6">
    <location>
        <begin position="463"/>
        <end position="466"/>
    </location>
</feature>
<dbReference type="Gene3D" id="3.40.50.300">
    <property type="entry name" value="P-loop containing nucleotide triphosphate hydrolases"/>
    <property type="match status" value="2"/>
</dbReference>
<feature type="binding site" evidence="6">
    <location>
        <begin position="286"/>
        <end position="293"/>
    </location>
    <ligand>
        <name>ATP</name>
        <dbReference type="ChEBI" id="CHEBI:30616"/>
    </ligand>
</feature>
<keyword evidence="5 6" id="KW-0067">ATP-binding</keyword>
<evidence type="ECO:0000256" key="7">
    <source>
        <dbReference type="RuleBase" id="RU364106"/>
    </source>
</evidence>
<accession>A0ABV8X7L2</accession>
<keyword evidence="4 6" id="KW-0269">Exonuclease</keyword>
<comment type="similarity">
    <text evidence="6 7">Belongs to the helicase family. DinG subfamily. Type 2 sub-subfamily.</text>
</comment>
<name>A0ABV8X7L2_9LACT</name>
<dbReference type="NCBIfam" id="TIGR01407">
    <property type="entry name" value="dinG_rel"/>
    <property type="match status" value="1"/>
</dbReference>
<evidence type="ECO:0000256" key="1">
    <source>
        <dbReference type="ARBA" id="ARBA00022722"/>
    </source>
</evidence>
<dbReference type="Pfam" id="PF13307">
    <property type="entry name" value="Helicase_C_2"/>
    <property type="match status" value="1"/>
</dbReference>
<dbReference type="InterPro" id="IPR012337">
    <property type="entry name" value="RNaseH-like_sf"/>
</dbReference>
<dbReference type="GO" id="GO:0003678">
    <property type="term" value="F:DNA helicase activity"/>
    <property type="evidence" value="ECO:0007669"/>
    <property type="project" value="UniProtKB-EC"/>
</dbReference>
<reference evidence="10" key="1">
    <citation type="journal article" date="2019" name="Int. J. Syst. Evol. Microbiol.">
        <title>The Global Catalogue of Microorganisms (GCM) 10K type strain sequencing project: providing services to taxonomists for standard genome sequencing and annotation.</title>
        <authorList>
            <consortium name="The Broad Institute Genomics Platform"/>
            <consortium name="The Broad Institute Genome Sequencing Center for Infectious Disease"/>
            <person name="Wu L."/>
            <person name="Ma J."/>
        </authorList>
    </citation>
    <scope>NUCLEOTIDE SEQUENCE [LARGE SCALE GENOMIC DNA]</scope>
    <source>
        <strain evidence="10">CCUG 59778</strain>
    </source>
</reference>
<dbReference type="SUPFAM" id="SSF53098">
    <property type="entry name" value="Ribonuclease H-like"/>
    <property type="match status" value="1"/>
</dbReference>
<dbReference type="Pfam" id="PF00929">
    <property type="entry name" value="RNase_T"/>
    <property type="match status" value="1"/>
</dbReference>
<dbReference type="EC" id="3.1.-.-" evidence="6 7"/>
<dbReference type="Pfam" id="PF00270">
    <property type="entry name" value="DEAD"/>
    <property type="match status" value="1"/>
</dbReference>
<organism evidence="9 10">
    <name type="scientific">Chungangia koreensis</name>
    <dbReference type="NCBI Taxonomy" id="752657"/>
    <lineage>
        <taxon>Bacteria</taxon>
        <taxon>Bacillati</taxon>
        <taxon>Bacillota</taxon>
        <taxon>Bacilli</taxon>
        <taxon>Lactobacillales</taxon>
        <taxon>Chungangia</taxon>
    </lineage>
</organism>
<evidence type="ECO:0000259" key="8">
    <source>
        <dbReference type="PROSITE" id="PS51193"/>
    </source>
</evidence>
<dbReference type="InterPro" id="IPR013520">
    <property type="entry name" value="Ribonucl_H"/>
</dbReference>
<evidence type="ECO:0000256" key="5">
    <source>
        <dbReference type="ARBA" id="ARBA00022840"/>
    </source>
</evidence>
<feature type="domain" description="Helicase ATP-binding" evidence="8">
    <location>
        <begin position="251"/>
        <end position="530"/>
    </location>
</feature>
<dbReference type="NCBIfam" id="TIGR00573">
    <property type="entry name" value="dnaq"/>
    <property type="match status" value="1"/>
</dbReference>
<dbReference type="InterPro" id="IPR045028">
    <property type="entry name" value="DinG/Rad3-like"/>
</dbReference>
<evidence type="ECO:0000256" key="2">
    <source>
        <dbReference type="ARBA" id="ARBA00022741"/>
    </source>
</evidence>
<protein>
    <recommendedName>
        <fullName evidence="6 7">3'-5' exonuclease DinG</fullName>
        <ecNumber evidence="6 7">3.1.-.-</ecNumber>
    </recommendedName>
</protein>
<dbReference type="PROSITE" id="PS51193">
    <property type="entry name" value="HELICASE_ATP_BIND_2"/>
    <property type="match status" value="1"/>
</dbReference>
<dbReference type="HAMAP" id="MF_02206">
    <property type="entry name" value="DinG_exonucl"/>
    <property type="match status" value="1"/>
</dbReference>
<sequence length="931" mass="107216">MRDDDILENHTYAIVDLETTGHAPSKGDRMIQIAIVFVKNWTIIDSYSTFIHPGKDIPVFIQQLTNITNADIKDALPFEKHAEEIYKLLKDCTIVAHNADFDYTFLQAELKRSQLPGLASKKVDTVELAKILLPTSYSYKLQDLAADLQIPLENAHRADDDALATAKLFIECMNEMRKLPSETLEQLHKRSFSLRSDLSHLFYLALKERRTIPSEDTDHYAGIALKKKETLNRENTIKLHYPVKDQEKLDLLQKSFPKYEKRERQFEMMDSVWKALTSRKEIVVEASTGIGKSLAYLLPATIYAKTEQKQVIISTYTTHLLDQLLQEEIKKTELVLGEPIRLTMLKGMNHYVDLKRFSELLSGTDESYDETFAIMQTLVWLYKTETGDLDELNVSGGGQFFIDKIRKYSHTKIDDRERAHDFYEHALEKGRNAELIITNHAMLLTELNRNEPLLKNADGWVIDEAHQFISASVLREEKVFSYTQWKYLFGQIGTFDDDQLLRAIRELATLWGIGNLNTLDELERRYVQMVESFDLAIDNIVESLSQKPFKRHMTKRSVLLRDIETAHELLSNVVEKIHKWIDYAEMFERKFKKSQIEWNAKNTLIRSEWLYWLREMKIKASEWDEIFLNPDENYSVWIEEDKRSIPGSLVIVKRPIDVEGSVKALFGQHREQAGIIWTSGTMTVPENERFIANQLGLPESVPIVQYTAPESFYKGASLYIVEDMPDIQQVPQSEFIEAVADAVIQTVLATEGRCFVLFTSQDMLRKTVDLIQDSGLLSEYMLIAQGMTSGSRMRLLKSFQRFSNSVLFGTNSFWEGVDVPGEALSAVIVVRLPFSSPDEPVFKTRAELLSEKGLQPFTAYALPEAILRFRQGFGRLIRSSNDRGVFIVLDRRIERKSYGKDFINSLPPVPVKKVSLGDMVLELENWYTKLV</sequence>
<dbReference type="Gene3D" id="3.30.420.10">
    <property type="entry name" value="Ribonuclease H-like superfamily/Ribonuclease H"/>
    <property type="match status" value="1"/>
</dbReference>
<dbReference type="InterPro" id="IPR036397">
    <property type="entry name" value="RNaseH_sf"/>
</dbReference>
<comment type="caution">
    <text evidence="9">The sequence shown here is derived from an EMBL/GenBank/DDBJ whole genome shotgun (WGS) entry which is preliminary data.</text>
</comment>
<dbReference type="InterPro" id="IPR027417">
    <property type="entry name" value="P-loop_NTPase"/>
</dbReference>
<gene>
    <name evidence="6 7 9" type="primary">dinG</name>
    <name evidence="9" type="ORF">ACFOZY_10950</name>
</gene>
<dbReference type="CDD" id="cd06127">
    <property type="entry name" value="DEDDh"/>
    <property type="match status" value="1"/>
</dbReference>
<dbReference type="InterPro" id="IPR006054">
    <property type="entry name" value="DnaQ"/>
</dbReference>
<keyword evidence="10" id="KW-1185">Reference proteome</keyword>
<evidence type="ECO:0000256" key="6">
    <source>
        <dbReference type="HAMAP-Rule" id="MF_02206"/>
    </source>
</evidence>
<evidence type="ECO:0000256" key="3">
    <source>
        <dbReference type="ARBA" id="ARBA00022801"/>
    </source>
</evidence>